<gene>
    <name evidence="1" type="ORF">WCV65_08305</name>
</gene>
<evidence type="ECO:0000313" key="1">
    <source>
        <dbReference type="EMBL" id="WXB98462.1"/>
    </source>
</evidence>
<protein>
    <submittedName>
        <fullName evidence="1">GrpB family protein</fullName>
    </submittedName>
</protein>
<dbReference type="Gene3D" id="3.30.460.10">
    <property type="entry name" value="Beta Polymerase, domain 2"/>
    <property type="match status" value="1"/>
</dbReference>
<dbReference type="InterPro" id="IPR043519">
    <property type="entry name" value="NT_sf"/>
</dbReference>
<dbReference type="Proteomes" id="UP001377337">
    <property type="component" value="Chromosome"/>
</dbReference>
<dbReference type="SUPFAM" id="SSF81301">
    <property type="entry name" value="Nucleotidyltransferase"/>
    <property type="match status" value="1"/>
</dbReference>
<reference evidence="1 2" key="1">
    <citation type="submission" date="2024-02" db="EMBL/GenBank/DDBJ databases">
        <title>Seven novel Bacillus-like species.</title>
        <authorList>
            <person name="Liu G."/>
        </authorList>
    </citation>
    <scope>NUCLEOTIDE SEQUENCE [LARGE SCALE GENOMIC DNA]</scope>
    <source>
        <strain evidence="1 2">FJAT-52054</strain>
    </source>
</reference>
<dbReference type="Pfam" id="PF04229">
    <property type="entry name" value="GrpB"/>
    <property type="match status" value="1"/>
</dbReference>
<sequence>MKIEIIPYQESWQEEFSLLKERLKHLLAPLEPEIEHIGSTAVPGLCAKPIIDIMAGLKEEAELDVSAGLLEGTEFFSMPVYNEQIPFRRFFIGAKKGVEPGEVVHKNRSSHLHIVPIESEWWNEHLLFREYLKRNDAARDIYAKVKKDLSMHEWSHGNRYAEAKTDVIRGLLQDAKKKAGD</sequence>
<dbReference type="PANTHER" id="PTHR34822:SF1">
    <property type="entry name" value="GRPB FAMILY PROTEIN"/>
    <property type="match status" value="1"/>
</dbReference>
<proteinExistence type="predicted"/>
<organism evidence="1 2">
    <name type="scientific">Metabacillus sediminis</name>
    <dbReference type="NCBI Taxonomy" id="3117746"/>
    <lineage>
        <taxon>Bacteria</taxon>
        <taxon>Bacillati</taxon>
        <taxon>Bacillota</taxon>
        <taxon>Bacilli</taxon>
        <taxon>Bacillales</taxon>
        <taxon>Bacillaceae</taxon>
        <taxon>Metabacillus</taxon>
    </lineage>
</organism>
<keyword evidence="2" id="KW-1185">Reference proteome</keyword>
<dbReference type="RefSeq" id="WP_338781516.1">
    <property type="nucleotide sequence ID" value="NZ_CP147407.1"/>
</dbReference>
<dbReference type="PANTHER" id="PTHR34822">
    <property type="entry name" value="GRPB DOMAIN PROTEIN (AFU_ORTHOLOGUE AFUA_1G01530)"/>
    <property type="match status" value="1"/>
</dbReference>
<dbReference type="InterPro" id="IPR007344">
    <property type="entry name" value="GrpB/CoaE"/>
</dbReference>
<evidence type="ECO:0000313" key="2">
    <source>
        <dbReference type="Proteomes" id="UP001377337"/>
    </source>
</evidence>
<accession>A0ABZ2NLU6</accession>
<dbReference type="EMBL" id="CP147407">
    <property type="protein sequence ID" value="WXB98462.1"/>
    <property type="molecule type" value="Genomic_DNA"/>
</dbReference>
<name>A0ABZ2NLU6_9BACI</name>